<feature type="signal peptide" evidence="7">
    <location>
        <begin position="1"/>
        <end position="19"/>
    </location>
</feature>
<dbReference type="AlphaFoldDB" id="A0A3G9CNE8"/>
<dbReference type="PROSITE" id="PS00639">
    <property type="entry name" value="THIOL_PROTEASE_HIS"/>
    <property type="match status" value="1"/>
</dbReference>
<dbReference type="PANTHER" id="PTHR12411">
    <property type="entry name" value="CYSTEINE PROTEASE FAMILY C1-RELATED"/>
    <property type="match status" value="1"/>
</dbReference>
<keyword evidence="7" id="KW-0732">Signal</keyword>
<sequence>MYVFLSSMLGAFIITTAMENDVNEKFHGKMPLKFIPNRIHFRWNQFKHDFQKEYDSFEKEEIGLTKFMKNLEHIESHNKLFDQGKKSYTLGFNEYSDLSIQDIKEKMNGFKRNYKKTLAGSHRVSYLSPLVNFTLPDKMDWRDKGYVTPVKNQGQCGSCWAFSTTGSLEGQHFRQKGKLVSLSEQNLLDCSGKYGNEGCNGGLMDQAFEYIKENDGIDTEASYPYKAKKGKCLYKKKNRGADDTGFTDVPHGDEDQLKEAVATTGPISVAIDASHKSFQSYRQGIYDEPECSSSSLDHGVLVVGYGTKDGQDYWLVKNSWGPSWGLEGYIMMSRNKDNQCGIATQASYPTV</sequence>
<proteinExistence type="evidence at transcript level"/>
<dbReference type="Gene3D" id="3.90.70.10">
    <property type="entry name" value="Cysteine proteinases"/>
    <property type="match status" value="1"/>
</dbReference>
<feature type="domain" description="Peptidase C1A papain C-terminal" evidence="8">
    <location>
        <begin position="135"/>
        <end position="350"/>
    </location>
</feature>
<dbReference type="PROSITE" id="PS00139">
    <property type="entry name" value="THIOL_PROTEASE_CYS"/>
    <property type="match status" value="1"/>
</dbReference>
<evidence type="ECO:0000256" key="2">
    <source>
        <dbReference type="ARBA" id="ARBA00022670"/>
    </source>
</evidence>
<evidence type="ECO:0000259" key="8">
    <source>
        <dbReference type="SMART" id="SM00645"/>
    </source>
</evidence>
<dbReference type="InterPro" id="IPR038765">
    <property type="entry name" value="Papain-like_cys_pep_sf"/>
</dbReference>
<dbReference type="SMART" id="SM00645">
    <property type="entry name" value="Pept_C1"/>
    <property type="match status" value="1"/>
</dbReference>
<keyword evidence="2" id="KW-0645">Protease</keyword>
<evidence type="ECO:0000256" key="4">
    <source>
        <dbReference type="ARBA" id="ARBA00022807"/>
    </source>
</evidence>
<dbReference type="FunFam" id="3.90.70.10:FF:000006">
    <property type="entry name" value="Cathepsin S"/>
    <property type="match status" value="1"/>
</dbReference>
<evidence type="ECO:0000256" key="7">
    <source>
        <dbReference type="SAM" id="SignalP"/>
    </source>
</evidence>
<organism evidence="10">
    <name type="scientific">Laqueus rubellus</name>
    <name type="common">Lampshell</name>
    <dbReference type="NCBI Taxonomy" id="93892"/>
    <lineage>
        <taxon>Eukaryota</taxon>
        <taxon>Metazoa</taxon>
        <taxon>Spiralia</taxon>
        <taxon>Lophotrochozoa</taxon>
        <taxon>Brachiopoda</taxon>
        <taxon>Rhynchonelliformea</taxon>
        <taxon>Rhynchonellata</taxon>
        <taxon>Terebratellidina</taxon>
        <taxon>Laqueoidea</taxon>
        <taxon>Laqueidae</taxon>
        <taxon>Laqueus</taxon>
    </lineage>
</organism>
<dbReference type="Pfam" id="PF08246">
    <property type="entry name" value="Inhibitor_I29"/>
    <property type="match status" value="1"/>
</dbReference>
<dbReference type="GO" id="GO:0008234">
    <property type="term" value="F:cysteine-type peptidase activity"/>
    <property type="evidence" value="ECO:0007669"/>
    <property type="project" value="UniProtKB-KW"/>
</dbReference>
<evidence type="ECO:0000256" key="6">
    <source>
        <dbReference type="ARBA" id="ARBA00023157"/>
    </source>
</evidence>
<dbReference type="InterPro" id="IPR025661">
    <property type="entry name" value="Pept_asp_AS"/>
</dbReference>
<dbReference type="InterPro" id="IPR013128">
    <property type="entry name" value="Peptidase_C1A"/>
</dbReference>
<dbReference type="EMBL" id="FX982999">
    <property type="protein sequence ID" value="BAS30467.1"/>
    <property type="molecule type" value="mRNA"/>
</dbReference>
<dbReference type="SUPFAM" id="SSF54001">
    <property type="entry name" value="Cysteine proteinases"/>
    <property type="match status" value="1"/>
</dbReference>
<evidence type="ECO:0000256" key="1">
    <source>
        <dbReference type="ARBA" id="ARBA00008455"/>
    </source>
</evidence>
<dbReference type="InterPro" id="IPR000169">
    <property type="entry name" value="Pept_cys_AS"/>
</dbReference>
<dbReference type="CDD" id="cd02248">
    <property type="entry name" value="Peptidase_C1A"/>
    <property type="match status" value="1"/>
</dbReference>
<keyword evidence="6" id="KW-1015">Disulfide bond</keyword>
<dbReference type="PRINTS" id="PR00705">
    <property type="entry name" value="PAPAIN"/>
</dbReference>
<evidence type="ECO:0000313" key="10">
    <source>
        <dbReference type="EMBL" id="BAS30467.1"/>
    </source>
</evidence>
<dbReference type="InterPro" id="IPR025660">
    <property type="entry name" value="Pept_his_AS"/>
</dbReference>
<dbReference type="InterPro" id="IPR039417">
    <property type="entry name" value="Peptidase_C1A_papain-like"/>
</dbReference>
<feature type="chain" id="PRO_5018618676" evidence="7">
    <location>
        <begin position="20"/>
        <end position="351"/>
    </location>
</feature>
<reference evidence="10" key="1">
    <citation type="journal article" date="2015" name="Proteome Sci.">
        <title>Proteome analysis of shell matrix proteins in the brachiopod Laqueus rubellus.</title>
        <authorList>
            <person name="Isowa Y."/>
            <person name="Sarashina I."/>
            <person name="Oshima K."/>
            <person name="Kito K."/>
            <person name="Hattori M."/>
            <person name="Endo K."/>
        </authorList>
    </citation>
    <scope>NUCLEOTIDE SEQUENCE</scope>
    <source>
        <tissue evidence="10">Mantle</tissue>
    </source>
</reference>
<dbReference type="GO" id="GO:0006508">
    <property type="term" value="P:proteolysis"/>
    <property type="evidence" value="ECO:0007669"/>
    <property type="project" value="UniProtKB-KW"/>
</dbReference>
<dbReference type="Pfam" id="PF00112">
    <property type="entry name" value="Peptidase_C1"/>
    <property type="match status" value="1"/>
</dbReference>
<dbReference type="SMART" id="SM00848">
    <property type="entry name" value="Inhibitor_I29"/>
    <property type="match status" value="1"/>
</dbReference>
<accession>A0A3G9CNE8</accession>
<name>A0A3G9CNE8_LAQRU</name>
<feature type="domain" description="Cathepsin propeptide inhibitor" evidence="9">
    <location>
        <begin position="43"/>
        <end position="103"/>
    </location>
</feature>
<dbReference type="InterPro" id="IPR000668">
    <property type="entry name" value="Peptidase_C1A_C"/>
</dbReference>
<evidence type="ECO:0000256" key="3">
    <source>
        <dbReference type="ARBA" id="ARBA00022801"/>
    </source>
</evidence>
<protein>
    <submittedName>
        <fullName evidence="10">Cathepsin L cysteine proteinase</fullName>
    </submittedName>
</protein>
<keyword evidence="5" id="KW-0865">Zymogen</keyword>
<dbReference type="InterPro" id="IPR013201">
    <property type="entry name" value="Prot_inhib_I29"/>
</dbReference>
<keyword evidence="3" id="KW-0378">Hydrolase</keyword>
<evidence type="ECO:0000259" key="9">
    <source>
        <dbReference type="SMART" id="SM00848"/>
    </source>
</evidence>
<dbReference type="PROSITE" id="PS00640">
    <property type="entry name" value="THIOL_PROTEASE_ASN"/>
    <property type="match status" value="1"/>
</dbReference>
<keyword evidence="4" id="KW-0788">Thiol protease</keyword>
<evidence type="ECO:0000256" key="5">
    <source>
        <dbReference type="ARBA" id="ARBA00023145"/>
    </source>
</evidence>
<comment type="similarity">
    <text evidence="1">Belongs to the peptidase C1 family.</text>
</comment>